<gene>
    <name evidence="9" type="ORF">FPZ41_15460</name>
</gene>
<comment type="caution">
    <text evidence="5">Lacks conserved residue(s) required for the propagation of feature annotation.</text>
</comment>
<keyword evidence="6" id="KW-0472">Membrane</keyword>
<dbReference type="PANTHER" id="PTHR43806">
    <property type="entry name" value="PEPTIDASE S8"/>
    <property type="match status" value="1"/>
</dbReference>
<comment type="similarity">
    <text evidence="1 5">Belongs to the peptidase S8 family.</text>
</comment>
<keyword evidence="10" id="KW-1185">Reference proteome</keyword>
<dbReference type="EMBL" id="VMNX01000047">
    <property type="protein sequence ID" value="MPY49888.1"/>
    <property type="molecule type" value="Genomic_DNA"/>
</dbReference>
<keyword evidence="7" id="KW-0732">Signal</keyword>
<dbReference type="Proteomes" id="UP000373149">
    <property type="component" value="Unassembled WGS sequence"/>
</dbReference>
<dbReference type="GO" id="GO:0004252">
    <property type="term" value="F:serine-type endopeptidase activity"/>
    <property type="evidence" value="ECO:0007669"/>
    <property type="project" value="InterPro"/>
</dbReference>
<evidence type="ECO:0000256" key="5">
    <source>
        <dbReference type="PROSITE-ProRule" id="PRU01240"/>
    </source>
</evidence>
<dbReference type="SUPFAM" id="SSF52743">
    <property type="entry name" value="Subtilisin-like"/>
    <property type="match status" value="1"/>
</dbReference>
<name>A0A5N8WTM3_9ACTN</name>
<proteinExistence type="inferred from homology"/>
<keyword evidence="6" id="KW-0812">Transmembrane</keyword>
<evidence type="ECO:0000256" key="6">
    <source>
        <dbReference type="SAM" id="Phobius"/>
    </source>
</evidence>
<evidence type="ECO:0000256" key="3">
    <source>
        <dbReference type="ARBA" id="ARBA00022801"/>
    </source>
</evidence>
<dbReference type="Pfam" id="PF00082">
    <property type="entry name" value="Peptidase_S8"/>
    <property type="match status" value="1"/>
</dbReference>
<protein>
    <submittedName>
        <fullName evidence="9">S8 family serine peptidase</fullName>
    </submittedName>
</protein>
<dbReference type="AlphaFoldDB" id="A0A5N8WTM3"/>
<organism evidence="9 10">
    <name type="scientific">Streptomyces acidicola</name>
    <dbReference type="NCBI Taxonomy" id="2596892"/>
    <lineage>
        <taxon>Bacteria</taxon>
        <taxon>Bacillati</taxon>
        <taxon>Actinomycetota</taxon>
        <taxon>Actinomycetes</taxon>
        <taxon>Kitasatosporales</taxon>
        <taxon>Streptomycetaceae</taxon>
        <taxon>Streptomyces</taxon>
    </lineage>
</organism>
<feature type="signal peptide" evidence="7">
    <location>
        <begin position="1"/>
        <end position="32"/>
    </location>
</feature>
<dbReference type="InterPro" id="IPR015500">
    <property type="entry name" value="Peptidase_S8_subtilisin-rel"/>
</dbReference>
<dbReference type="PANTHER" id="PTHR43806:SF11">
    <property type="entry name" value="CEREVISIN-RELATED"/>
    <property type="match status" value="1"/>
</dbReference>
<evidence type="ECO:0000256" key="2">
    <source>
        <dbReference type="ARBA" id="ARBA00022670"/>
    </source>
</evidence>
<keyword evidence="4" id="KW-0720">Serine protease</keyword>
<dbReference type="InterPro" id="IPR050131">
    <property type="entry name" value="Peptidase_S8_subtilisin-like"/>
</dbReference>
<dbReference type="RefSeq" id="WP_152862988.1">
    <property type="nucleotide sequence ID" value="NZ_VMNX01000047.1"/>
</dbReference>
<evidence type="ECO:0000256" key="1">
    <source>
        <dbReference type="ARBA" id="ARBA00011073"/>
    </source>
</evidence>
<dbReference type="PROSITE" id="PS51892">
    <property type="entry name" value="SUBTILASE"/>
    <property type="match status" value="1"/>
</dbReference>
<evidence type="ECO:0000313" key="10">
    <source>
        <dbReference type="Proteomes" id="UP000373149"/>
    </source>
</evidence>
<dbReference type="Gene3D" id="3.40.50.200">
    <property type="entry name" value="Peptidase S8/S53 domain"/>
    <property type="match status" value="1"/>
</dbReference>
<comment type="caution">
    <text evidence="9">The sequence shown here is derived from an EMBL/GenBank/DDBJ whole genome shotgun (WGS) entry which is preliminary data.</text>
</comment>
<sequence length="371" mass="37827">MTGRTTSGSALAGRALAAVAALALTLAMPGKAAPAVSGALRDSEWALTSLKAEQAWKITKGEGVTVAVIGTGVDASHPDLKGRVISGSDVYNTRDEGSEAFQGTYAAGIIAGTGRNYRGDGLVGLAPEARILPFRVFLDNTSPTNATAKSIRSAARQGARVIDVTVGFRRSSPALKAAVEYAVRQGALVVAGAGDTGGTGNAQTYPAAYPEVLSVTAIDKKGALWPDAHRGKQVDLAAPGVDILTTARNDDYWTGSGTGFAASWVSASAALVRAQHPKWTVDQVTRRLTETATPRGRGQGSAVVAPAAALPQRAALSDSASTVSADKGAAAARSSDTGPIMVVSAATGALIVLAALSWFLIRRTVSTTDDD</sequence>
<evidence type="ECO:0000256" key="7">
    <source>
        <dbReference type="SAM" id="SignalP"/>
    </source>
</evidence>
<accession>A0A5N8WTM3</accession>
<feature type="domain" description="Peptidase S8/S53" evidence="8">
    <location>
        <begin position="61"/>
        <end position="296"/>
    </location>
</feature>
<feature type="chain" id="PRO_5024304832" evidence="7">
    <location>
        <begin position="33"/>
        <end position="371"/>
    </location>
</feature>
<evidence type="ECO:0000256" key="4">
    <source>
        <dbReference type="ARBA" id="ARBA00022825"/>
    </source>
</evidence>
<feature type="transmembrane region" description="Helical" evidence="6">
    <location>
        <begin position="340"/>
        <end position="361"/>
    </location>
</feature>
<evidence type="ECO:0000313" key="9">
    <source>
        <dbReference type="EMBL" id="MPY49888.1"/>
    </source>
</evidence>
<reference evidence="9 10" key="1">
    <citation type="submission" date="2019-09" db="EMBL/GenBank/DDBJ databases">
        <authorList>
            <person name="Duangmal K."/>
            <person name="Teo W.F.A."/>
            <person name="Lipun K."/>
        </authorList>
    </citation>
    <scope>NUCLEOTIDE SEQUENCE [LARGE SCALE GENOMIC DNA]</scope>
    <source>
        <strain evidence="9 10">K1PN6</strain>
    </source>
</reference>
<keyword evidence="3" id="KW-0378">Hydrolase</keyword>
<keyword evidence="6" id="KW-1133">Transmembrane helix</keyword>
<dbReference type="InterPro" id="IPR036852">
    <property type="entry name" value="Peptidase_S8/S53_dom_sf"/>
</dbReference>
<dbReference type="InterPro" id="IPR000209">
    <property type="entry name" value="Peptidase_S8/S53_dom"/>
</dbReference>
<dbReference type="PRINTS" id="PR00723">
    <property type="entry name" value="SUBTILISIN"/>
</dbReference>
<dbReference type="GO" id="GO:0006508">
    <property type="term" value="P:proteolysis"/>
    <property type="evidence" value="ECO:0007669"/>
    <property type="project" value="UniProtKB-KW"/>
</dbReference>
<evidence type="ECO:0000259" key="8">
    <source>
        <dbReference type="Pfam" id="PF00082"/>
    </source>
</evidence>
<keyword evidence="2" id="KW-0645">Protease</keyword>